<dbReference type="EMBL" id="BAAAYR010000002">
    <property type="protein sequence ID" value="GAA3565773.1"/>
    <property type="molecule type" value="Genomic_DNA"/>
</dbReference>
<protein>
    <submittedName>
        <fullName evidence="1">Uncharacterized protein</fullName>
    </submittedName>
</protein>
<proteinExistence type="predicted"/>
<sequence length="117" mass="12873">MFPTNQPLPTTNLVPVAEVPLRSEVARLLHAWADLARSAAAREAHSRVDDGSLRRRQVLVEEAILDHVPDAQPALDELIAWESTFIHVAPGVPVATCLFCRRARRNPPLLEALGASR</sequence>
<name>A0ABP6XIF0_9ACTN</name>
<comment type="caution">
    <text evidence="1">The sequence shown here is derived from an EMBL/GenBank/DDBJ whole genome shotgun (WGS) entry which is preliminary data.</text>
</comment>
<dbReference type="Proteomes" id="UP001500767">
    <property type="component" value="Unassembled WGS sequence"/>
</dbReference>
<accession>A0ABP6XIF0</accession>
<evidence type="ECO:0000313" key="2">
    <source>
        <dbReference type="Proteomes" id="UP001500767"/>
    </source>
</evidence>
<evidence type="ECO:0000313" key="1">
    <source>
        <dbReference type="EMBL" id="GAA3565773.1"/>
    </source>
</evidence>
<organism evidence="1 2">
    <name type="scientific">Microlunatus spumicola</name>
    <dbReference type="NCBI Taxonomy" id="81499"/>
    <lineage>
        <taxon>Bacteria</taxon>
        <taxon>Bacillati</taxon>
        <taxon>Actinomycetota</taxon>
        <taxon>Actinomycetes</taxon>
        <taxon>Propionibacteriales</taxon>
        <taxon>Propionibacteriaceae</taxon>
        <taxon>Microlunatus</taxon>
    </lineage>
</organism>
<gene>
    <name evidence="1" type="ORF">GCM10022197_22050</name>
</gene>
<reference evidence="2" key="1">
    <citation type="journal article" date="2019" name="Int. J. Syst. Evol. Microbiol.">
        <title>The Global Catalogue of Microorganisms (GCM) 10K type strain sequencing project: providing services to taxonomists for standard genome sequencing and annotation.</title>
        <authorList>
            <consortium name="The Broad Institute Genomics Platform"/>
            <consortium name="The Broad Institute Genome Sequencing Center for Infectious Disease"/>
            <person name="Wu L."/>
            <person name="Ma J."/>
        </authorList>
    </citation>
    <scope>NUCLEOTIDE SEQUENCE [LARGE SCALE GENOMIC DNA]</scope>
    <source>
        <strain evidence="2">JCM 16540</strain>
    </source>
</reference>
<keyword evidence="2" id="KW-1185">Reference proteome</keyword>